<dbReference type="GO" id="GO:0004519">
    <property type="term" value="F:endonuclease activity"/>
    <property type="evidence" value="ECO:0007669"/>
    <property type="project" value="UniProtKB-KW"/>
</dbReference>
<reference evidence="8" key="1">
    <citation type="submission" date="2023-08" db="EMBL/GenBank/DDBJ databases">
        <title>A de novo genome assembly of Solanum verrucosum Schlechtendal, a Mexican diploid species geographically isolated from the other diploid A-genome species in potato relatives.</title>
        <authorList>
            <person name="Hosaka K."/>
        </authorList>
    </citation>
    <scope>NUCLEOTIDE SEQUENCE</scope>
    <source>
        <tissue evidence="8">Young leaves</tissue>
    </source>
</reference>
<evidence type="ECO:0000259" key="7">
    <source>
        <dbReference type="Pfam" id="PF17917"/>
    </source>
</evidence>
<evidence type="ECO:0000256" key="5">
    <source>
        <dbReference type="ARBA" id="ARBA00022801"/>
    </source>
</evidence>
<dbReference type="GO" id="GO:0003964">
    <property type="term" value="F:RNA-directed DNA polymerase activity"/>
    <property type="evidence" value="ECO:0007669"/>
    <property type="project" value="UniProtKB-KW"/>
</dbReference>
<dbReference type="SUPFAM" id="SSF56672">
    <property type="entry name" value="DNA/RNA polymerases"/>
    <property type="match status" value="1"/>
</dbReference>
<keyword evidence="2" id="KW-0548">Nucleotidyltransferase</keyword>
<evidence type="ECO:0000256" key="4">
    <source>
        <dbReference type="ARBA" id="ARBA00022759"/>
    </source>
</evidence>
<keyword evidence="4" id="KW-0255">Endonuclease</keyword>
<accession>A0AAF0QFF4</accession>
<evidence type="ECO:0000256" key="6">
    <source>
        <dbReference type="ARBA" id="ARBA00022918"/>
    </source>
</evidence>
<protein>
    <recommendedName>
        <fullName evidence="7">Reverse transcriptase RNase H-like domain-containing protein</fullName>
    </recommendedName>
</protein>
<dbReference type="Proteomes" id="UP001234989">
    <property type="component" value="Chromosome 3"/>
</dbReference>
<feature type="domain" description="Reverse transcriptase RNase H-like" evidence="7">
    <location>
        <begin position="2"/>
        <end position="41"/>
    </location>
</feature>
<evidence type="ECO:0000256" key="1">
    <source>
        <dbReference type="ARBA" id="ARBA00022679"/>
    </source>
</evidence>
<evidence type="ECO:0000256" key="2">
    <source>
        <dbReference type="ARBA" id="ARBA00022695"/>
    </source>
</evidence>
<dbReference type="Pfam" id="PF17917">
    <property type="entry name" value="RT_RNaseH"/>
    <property type="match status" value="1"/>
</dbReference>
<keyword evidence="5" id="KW-0378">Hydrolase</keyword>
<keyword evidence="9" id="KW-1185">Reference proteome</keyword>
<organism evidence="8 9">
    <name type="scientific">Solanum verrucosum</name>
    <dbReference type="NCBI Taxonomy" id="315347"/>
    <lineage>
        <taxon>Eukaryota</taxon>
        <taxon>Viridiplantae</taxon>
        <taxon>Streptophyta</taxon>
        <taxon>Embryophyta</taxon>
        <taxon>Tracheophyta</taxon>
        <taxon>Spermatophyta</taxon>
        <taxon>Magnoliopsida</taxon>
        <taxon>eudicotyledons</taxon>
        <taxon>Gunneridae</taxon>
        <taxon>Pentapetalae</taxon>
        <taxon>asterids</taxon>
        <taxon>lamiids</taxon>
        <taxon>Solanales</taxon>
        <taxon>Solanaceae</taxon>
        <taxon>Solanoideae</taxon>
        <taxon>Solaneae</taxon>
        <taxon>Solanum</taxon>
    </lineage>
</organism>
<dbReference type="InterPro" id="IPR043502">
    <property type="entry name" value="DNA/RNA_pol_sf"/>
</dbReference>
<dbReference type="InterPro" id="IPR041373">
    <property type="entry name" value="RT_RNaseH"/>
</dbReference>
<keyword evidence="6" id="KW-0695">RNA-directed DNA polymerase</keyword>
<dbReference type="GO" id="GO:0016787">
    <property type="term" value="F:hydrolase activity"/>
    <property type="evidence" value="ECO:0007669"/>
    <property type="project" value="UniProtKB-KW"/>
</dbReference>
<proteinExistence type="predicted"/>
<evidence type="ECO:0000313" key="8">
    <source>
        <dbReference type="EMBL" id="WMV18904.1"/>
    </source>
</evidence>
<gene>
    <name evidence="8" type="ORF">MTR67_012289</name>
</gene>
<sequence>MHYLYGANVDVFTDHKCLQYVFKSKDLNLLQRRLFELLKDYDINVFYHTNNTNLVADALRRLSIGSIARIKDDKEFVQDLYMLAGLGVLLVDSLKGCVMVNNGSKSCFVVDVKAKQGLDPTLVELKDAVLK</sequence>
<dbReference type="EMBL" id="CP133614">
    <property type="protein sequence ID" value="WMV18904.1"/>
    <property type="molecule type" value="Genomic_DNA"/>
</dbReference>
<name>A0AAF0QFF4_SOLVR</name>
<dbReference type="AlphaFoldDB" id="A0AAF0QFF4"/>
<evidence type="ECO:0000313" key="9">
    <source>
        <dbReference type="Proteomes" id="UP001234989"/>
    </source>
</evidence>
<keyword evidence="1" id="KW-0808">Transferase</keyword>
<evidence type="ECO:0000256" key="3">
    <source>
        <dbReference type="ARBA" id="ARBA00022722"/>
    </source>
</evidence>
<keyword evidence="3" id="KW-0540">Nuclease</keyword>